<dbReference type="RefSeq" id="WP_190960260.1">
    <property type="nucleotide sequence ID" value="NZ_JACJTU010000116.1"/>
</dbReference>
<evidence type="ECO:0000313" key="2">
    <source>
        <dbReference type="Proteomes" id="UP000637383"/>
    </source>
</evidence>
<protein>
    <submittedName>
        <fullName evidence="1">Uncharacterized protein</fullName>
    </submittedName>
</protein>
<dbReference type="EMBL" id="JACJTU010000116">
    <property type="protein sequence ID" value="MBD2739784.1"/>
    <property type="molecule type" value="Genomic_DNA"/>
</dbReference>
<keyword evidence="2" id="KW-1185">Reference proteome</keyword>
<accession>A0ABR8KM08</accession>
<dbReference type="Proteomes" id="UP000637383">
    <property type="component" value="Unassembled WGS sequence"/>
</dbReference>
<organism evidence="1 2">
    <name type="scientific">Nostoc paludosum FACHB-159</name>
    <dbReference type="NCBI Taxonomy" id="2692908"/>
    <lineage>
        <taxon>Bacteria</taxon>
        <taxon>Bacillati</taxon>
        <taxon>Cyanobacteriota</taxon>
        <taxon>Cyanophyceae</taxon>
        <taxon>Nostocales</taxon>
        <taxon>Nostocaceae</taxon>
        <taxon>Nostoc</taxon>
    </lineage>
</organism>
<name>A0ABR8KM08_9NOSO</name>
<proteinExistence type="predicted"/>
<sequence length="53" mass="6225">MPNAEKLHYDYGSEFEEGEESSWLWIAEMKTPHCLNLIAIACFLVREELVPQR</sequence>
<reference evidence="1 2" key="1">
    <citation type="journal article" date="2020" name="ISME J.">
        <title>Comparative genomics reveals insights into cyanobacterial evolution and habitat adaptation.</title>
        <authorList>
            <person name="Chen M.Y."/>
            <person name="Teng W.K."/>
            <person name="Zhao L."/>
            <person name="Hu C.X."/>
            <person name="Zhou Y.K."/>
            <person name="Han B.P."/>
            <person name="Song L.R."/>
            <person name="Shu W.S."/>
        </authorList>
    </citation>
    <scope>NUCLEOTIDE SEQUENCE [LARGE SCALE GENOMIC DNA]</scope>
    <source>
        <strain evidence="1 2">FACHB-159</strain>
    </source>
</reference>
<gene>
    <name evidence="1" type="ORF">H6H03_39090</name>
</gene>
<evidence type="ECO:0000313" key="1">
    <source>
        <dbReference type="EMBL" id="MBD2739784.1"/>
    </source>
</evidence>
<comment type="caution">
    <text evidence="1">The sequence shown here is derived from an EMBL/GenBank/DDBJ whole genome shotgun (WGS) entry which is preliminary data.</text>
</comment>